<protein>
    <recommendedName>
        <fullName evidence="1">Retroviral polymerase SH3-like domain-containing protein</fullName>
    </recommendedName>
</protein>
<dbReference type="InterPro" id="IPR057670">
    <property type="entry name" value="SH3_retrovirus"/>
</dbReference>
<dbReference type="Proteomes" id="UP000829196">
    <property type="component" value="Unassembled WGS sequence"/>
</dbReference>
<organism evidence="2 3">
    <name type="scientific">Dendrobium nobile</name>
    <name type="common">Orchid</name>
    <dbReference type="NCBI Taxonomy" id="94219"/>
    <lineage>
        <taxon>Eukaryota</taxon>
        <taxon>Viridiplantae</taxon>
        <taxon>Streptophyta</taxon>
        <taxon>Embryophyta</taxon>
        <taxon>Tracheophyta</taxon>
        <taxon>Spermatophyta</taxon>
        <taxon>Magnoliopsida</taxon>
        <taxon>Liliopsida</taxon>
        <taxon>Asparagales</taxon>
        <taxon>Orchidaceae</taxon>
        <taxon>Epidendroideae</taxon>
        <taxon>Malaxideae</taxon>
        <taxon>Dendrobiinae</taxon>
        <taxon>Dendrobium</taxon>
    </lineage>
</organism>
<dbReference type="OrthoDB" id="695883at2759"/>
<keyword evidence="3" id="KW-1185">Reference proteome</keyword>
<name>A0A8T3AK91_DENNO</name>
<gene>
    <name evidence="2" type="ORF">KFK09_023163</name>
</gene>
<dbReference type="Pfam" id="PF25597">
    <property type="entry name" value="SH3_retrovirus"/>
    <property type="match status" value="1"/>
</dbReference>
<comment type="caution">
    <text evidence="2">The sequence shown here is derived from an EMBL/GenBank/DDBJ whole genome shotgun (WGS) entry which is preliminary data.</text>
</comment>
<evidence type="ECO:0000259" key="1">
    <source>
        <dbReference type="Pfam" id="PF25597"/>
    </source>
</evidence>
<evidence type="ECO:0000313" key="2">
    <source>
        <dbReference type="EMBL" id="KAI0496839.1"/>
    </source>
</evidence>
<feature type="domain" description="Retroviral polymerase SH3-like" evidence="1">
    <location>
        <begin position="26"/>
        <end position="70"/>
    </location>
</feature>
<proteinExistence type="predicted"/>
<dbReference type="EMBL" id="JAGYWB010000016">
    <property type="protein sequence ID" value="KAI0496839.1"/>
    <property type="molecule type" value="Genomic_DNA"/>
</dbReference>
<reference evidence="2" key="1">
    <citation type="journal article" date="2022" name="Front. Genet.">
        <title>Chromosome-Scale Assembly of the Dendrobium nobile Genome Provides Insights Into the Molecular Mechanism of the Biosynthesis of the Medicinal Active Ingredient of Dendrobium.</title>
        <authorList>
            <person name="Xu Q."/>
            <person name="Niu S.-C."/>
            <person name="Li K.-L."/>
            <person name="Zheng P.-J."/>
            <person name="Zhang X.-J."/>
            <person name="Jia Y."/>
            <person name="Liu Y."/>
            <person name="Niu Y.-X."/>
            <person name="Yu L.-H."/>
            <person name="Chen D.-F."/>
            <person name="Zhang G.-Q."/>
        </authorList>
    </citation>
    <scope>NUCLEOTIDE SEQUENCE</scope>
    <source>
        <tissue evidence="2">Leaf</tissue>
    </source>
</reference>
<sequence length="100" mass="11787">MKNLSSFYPEFRIHHNLTPKIFGRITYVHIHNQNRGKLDPRALKCIFIGYLATQKGYKCYHPPTKKTLVSVTLPLMNKIPIFSNLIFRGRLNLRKMNKMN</sequence>
<dbReference type="AlphaFoldDB" id="A0A8T3AK91"/>
<accession>A0A8T3AK91</accession>
<evidence type="ECO:0000313" key="3">
    <source>
        <dbReference type="Proteomes" id="UP000829196"/>
    </source>
</evidence>